<evidence type="ECO:0000313" key="3">
    <source>
        <dbReference type="Proteomes" id="UP000199623"/>
    </source>
</evidence>
<evidence type="ECO:0000313" key="2">
    <source>
        <dbReference type="EMBL" id="SDH25612.1"/>
    </source>
</evidence>
<dbReference type="InterPro" id="IPR034660">
    <property type="entry name" value="DinB/YfiT-like"/>
</dbReference>
<dbReference type="InterPro" id="IPR024344">
    <property type="entry name" value="MDMPI_metal-binding"/>
</dbReference>
<dbReference type="PANTHER" id="PTHR40758">
    <property type="entry name" value="CONSERVED PROTEIN"/>
    <property type="match status" value="1"/>
</dbReference>
<dbReference type="GO" id="GO:0005886">
    <property type="term" value="C:plasma membrane"/>
    <property type="evidence" value="ECO:0007669"/>
    <property type="project" value="TreeGrafter"/>
</dbReference>
<organism evidence="2 3">
    <name type="scientific">Lentzea fradiae</name>
    <dbReference type="NCBI Taxonomy" id="200378"/>
    <lineage>
        <taxon>Bacteria</taxon>
        <taxon>Bacillati</taxon>
        <taxon>Actinomycetota</taxon>
        <taxon>Actinomycetes</taxon>
        <taxon>Pseudonocardiales</taxon>
        <taxon>Pseudonocardiaceae</taxon>
        <taxon>Lentzea</taxon>
    </lineage>
</organism>
<accession>A0A1G8AX75</accession>
<dbReference type="GO" id="GO:0046872">
    <property type="term" value="F:metal ion binding"/>
    <property type="evidence" value="ECO:0007669"/>
    <property type="project" value="InterPro"/>
</dbReference>
<dbReference type="AlphaFoldDB" id="A0A1G8AX75"/>
<keyword evidence="3" id="KW-1185">Reference proteome</keyword>
<dbReference type="NCBIfam" id="TIGR03083">
    <property type="entry name" value="maleylpyruvate isomerase family mycothiol-dependent enzyme"/>
    <property type="match status" value="1"/>
</dbReference>
<dbReference type="RefSeq" id="WP_090058077.1">
    <property type="nucleotide sequence ID" value="NZ_FNCC01000018.1"/>
</dbReference>
<protein>
    <submittedName>
        <fullName evidence="2">TIGR03083 family protein</fullName>
    </submittedName>
</protein>
<dbReference type="Proteomes" id="UP000199623">
    <property type="component" value="Unassembled WGS sequence"/>
</dbReference>
<name>A0A1G8AX75_9PSEU</name>
<gene>
    <name evidence="2" type="ORF">SAMN05216553_118172</name>
</gene>
<proteinExistence type="predicted"/>
<dbReference type="EMBL" id="FNCC01000018">
    <property type="protein sequence ID" value="SDH25612.1"/>
    <property type="molecule type" value="Genomic_DNA"/>
</dbReference>
<dbReference type="InterPro" id="IPR017517">
    <property type="entry name" value="Maleyloyr_isom"/>
</dbReference>
<evidence type="ECO:0000259" key="1">
    <source>
        <dbReference type="Pfam" id="PF11716"/>
    </source>
</evidence>
<dbReference type="Pfam" id="PF11716">
    <property type="entry name" value="MDMPI_N"/>
    <property type="match status" value="1"/>
</dbReference>
<feature type="domain" description="Mycothiol-dependent maleylpyruvate isomerase metal-binding" evidence="1">
    <location>
        <begin position="9"/>
        <end position="132"/>
    </location>
</feature>
<dbReference type="STRING" id="200378.SAMN05216553_118172"/>
<dbReference type="OrthoDB" id="3671213at2"/>
<dbReference type="PANTHER" id="PTHR40758:SF1">
    <property type="entry name" value="CONSERVED PROTEIN"/>
    <property type="match status" value="1"/>
</dbReference>
<dbReference type="SUPFAM" id="SSF109854">
    <property type="entry name" value="DinB/YfiT-like putative metalloenzymes"/>
    <property type="match status" value="1"/>
</dbReference>
<reference evidence="3" key="1">
    <citation type="submission" date="2016-10" db="EMBL/GenBank/DDBJ databases">
        <authorList>
            <person name="Varghese N."/>
            <person name="Submissions S."/>
        </authorList>
    </citation>
    <scope>NUCLEOTIDE SEQUENCE [LARGE SCALE GENOMIC DNA]</scope>
    <source>
        <strain evidence="3">CGMCC 4.3506</strain>
    </source>
</reference>
<sequence>MDYPACVVSQTALLVPALDRADLSVQVPATPDWTLNQLLRHLGHAHRWVAEMIERRVPKTDRSFSKAHSVSGYANETAAELGPWLLEGATLLSDALSSVDPDAPIALMLGLPGPRFWSRRMAHETVVHRYDALDALGLPFSVSDEIARDTVAEWMETLLPFIFTIRPETAELRGAGALYFETPVCSWTVDLSGPVASEGEREWDVAVRGSVTDLVLALYQRRGVEGLEVTGDVGLAEKFLASVRF</sequence>